<name>A0A926VHL9_9CYAN</name>
<keyword evidence="1" id="KW-0812">Transmembrane</keyword>
<protein>
    <submittedName>
        <fullName evidence="3">M23 family metallopeptidase</fullName>
    </submittedName>
</protein>
<dbReference type="RefSeq" id="WP_190469165.1">
    <property type="nucleotide sequence ID" value="NZ_JACJPW010000067.1"/>
</dbReference>
<keyword evidence="4" id="KW-1185">Reference proteome</keyword>
<dbReference type="InterPro" id="IPR050570">
    <property type="entry name" value="Cell_wall_metabolism_enzyme"/>
</dbReference>
<organism evidence="3 4">
    <name type="scientific">Aerosakkonema funiforme FACHB-1375</name>
    <dbReference type="NCBI Taxonomy" id="2949571"/>
    <lineage>
        <taxon>Bacteria</taxon>
        <taxon>Bacillati</taxon>
        <taxon>Cyanobacteriota</taxon>
        <taxon>Cyanophyceae</taxon>
        <taxon>Oscillatoriophycideae</taxon>
        <taxon>Aerosakkonematales</taxon>
        <taxon>Aerosakkonemataceae</taxon>
        <taxon>Aerosakkonema</taxon>
    </lineage>
</organism>
<feature type="transmembrane region" description="Helical" evidence="1">
    <location>
        <begin position="27"/>
        <end position="49"/>
    </location>
</feature>
<dbReference type="CDD" id="cd12797">
    <property type="entry name" value="M23_peptidase"/>
    <property type="match status" value="1"/>
</dbReference>
<evidence type="ECO:0000259" key="2">
    <source>
        <dbReference type="Pfam" id="PF01551"/>
    </source>
</evidence>
<dbReference type="InterPro" id="IPR011055">
    <property type="entry name" value="Dup_hybrid_motif"/>
</dbReference>
<accession>A0A926VHL9</accession>
<dbReference type="Pfam" id="PF01551">
    <property type="entry name" value="Peptidase_M23"/>
    <property type="match status" value="1"/>
</dbReference>
<comment type="caution">
    <text evidence="3">The sequence shown here is derived from an EMBL/GenBank/DDBJ whole genome shotgun (WGS) entry which is preliminary data.</text>
</comment>
<dbReference type="EMBL" id="JACJPW010000067">
    <property type="protein sequence ID" value="MBD2183885.1"/>
    <property type="molecule type" value="Genomic_DNA"/>
</dbReference>
<gene>
    <name evidence="3" type="ORF">H6G03_22930</name>
</gene>
<evidence type="ECO:0000313" key="4">
    <source>
        <dbReference type="Proteomes" id="UP000641646"/>
    </source>
</evidence>
<dbReference type="AlphaFoldDB" id="A0A926VHL9"/>
<evidence type="ECO:0000256" key="1">
    <source>
        <dbReference type="SAM" id="Phobius"/>
    </source>
</evidence>
<keyword evidence="1" id="KW-0472">Membrane</keyword>
<dbReference type="InterPro" id="IPR016047">
    <property type="entry name" value="M23ase_b-sheet_dom"/>
</dbReference>
<sequence>MRHLISLLRRERKQQKLKPPKKRGKRLIRVGTTIFFAVLGLIAFLALGFQAEKAKAMEIADSIMRSNWRSTSFPVENFQRYSSAYGYRLNPDGSPGWGFHRGIDIAAPAGSYIRSWSTGEVVEIANDRLCGTKLVIKSGEWQHIYCHLKGRAATSPQGRYLNDPESGLQIWEGQQVNAGIRIGRVGTTGRTTGPHLHWGLKYDGTYIDPGIVLQAMYQQQPRGYRW</sequence>
<evidence type="ECO:0000313" key="3">
    <source>
        <dbReference type="EMBL" id="MBD2183885.1"/>
    </source>
</evidence>
<dbReference type="GO" id="GO:0004222">
    <property type="term" value="F:metalloendopeptidase activity"/>
    <property type="evidence" value="ECO:0007669"/>
    <property type="project" value="TreeGrafter"/>
</dbReference>
<feature type="domain" description="M23ase beta-sheet core" evidence="2">
    <location>
        <begin position="99"/>
        <end position="209"/>
    </location>
</feature>
<reference evidence="3" key="2">
    <citation type="submission" date="2020-08" db="EMBL/GenBank/DDBJ databases">
        <authorList>
            <person name="Chen M."/>
            <person name="Teng W."/>
            <person name="Zhao L."/>
            <person name="Hu C."/>
            <person name="Zhou Y."/>
            <person name="Han B."/>
            <person name="Song L."/>
            <person name="Shu W."/>
        </authorList>
    </citation>
    <scope>NUCLEOTIDE SEQUENCE</scope>
    <source>
        <strain evidence="3">FACHB-1375</strain>
    </source>
</reference>
<dbReference type="Proteomes" id="UP000641646">
    <property type="component" value="Unassembled WGS sequence"/>
</dbReference>
<dbReference type="PANTHER" id="PTHR21666">
    <property type="entry name" value="PEPTIDASE-RELATED"/>
    <property type="match status" value="1"/>
</dbReference>
<dbReference type="Gene3D" id="2.70.70.10">
    <property type="entry name" value="Glucose Permease (Domain IIA)"/>
    <property type="match status" value="1"/>
</dbReference>
<keyword evidence="1" id="KW-1133">Transmembrane helix</keyword>
<dbReference type="SUPFAM" id="SSF51261">
    <property type="entry name" value="Duplicated hybrid motif"/>
    <property type="match status" value="1"/>
</dbReference>
<proteinExistence type="predicted"/>
<reference evidence="3" key="1">
    <citation type="journal article" date="2015" name="ISME J.">
        <title>Draft Genome Sequence of Streptomyces incarnatus NRRL8089, which Produces the Nucleoside Antibiotic Sinefungin.</title>
        <authorList>
            <person name="Oshima K."/>
            <person name="Hattori M."/>
            <person name="Shimizu H."/>
            <person name="Fukuda K."/>
            <person name="Nemoto M."/>
            <person name="Inagaki K."/>
            <person name="Tamura T."/>
        </authorList>
    </citation>
    <scope>NUCLEOTIDE SEQUENCE</scope>
    <source>
        <strain evidence="3">FACHB-1375</strain>
    </source>
</reference>
<dbReference type="PANTHER" id="PTHR21666:SF293">
    <property type="entry name" value="SLL1488 PROTEIN"/>
    <property type="match status" value="1"/>
</dbReference>